<dbReference type="STRING" id="1121307.CLCY_8c00340"/>
<dbReference type="EMBL" id="LFVU01000001">
    <property type="protein sequence ID" value="KMT23298.1"/>
    <property type="molecule type" value="Genomic_DNA"/>
</dbReference>
<evidence type="ECO:0000313" key="1">
    <source>
        <dbReference type="EMBL" id="KMT23298.1"/>
    </source>
</evidence>
<dbReference type="Proteomes" id="UP000036756">
    <property type="component" value="Unassembled WGS sequence"/>
</dbReference>
<protein>
    <recommendedName>
        <fullName evidence="3">Rubrerythrin diiron-binding domain-containing protein</fullName>
    </recommendedName>
</protein>
<organism evidence="1 2">
    <name type="scientific">Clostridium cylindrosporum DSM 605</name>
    <dbReference type="NCBI Taxonomy" id="1121307"/>
    <lineage>
        <taxon>Bacteria</taxon>
        <taxon>Bacillati</taxon>
        <taxon>Bacillota</taxon>
        <taxon>Clostridia</taxon>
        <taxon>Eubacteriales</taxon>
        <taxon>Clostridiaceae</taxon>
        <taxon>Clostridium</taxon>
    </lineage>
</organism>
<dbReference type="PATRIC" id="fig|1121307.3.peg.2486"/>
<dbReference type="AlphaFoldDB" id="A0A0J8DGJ6"/>
<gene>
    <name evidence="1" type="ORF">CLCY_8c00340</name>
</gene>
<proteinExistence type="predicted"/>
<sequence length="141" mass="16244">MSCANSSGTEYSRIINTLKECIIEVKMDITRYKIIHKSCNKKSHQDIVKSIIIDKDSHLKILKEIFKLATGEDLHEKVLEEKTITSDTSNLIKLSIEKEFQFVILLKNLRFILPEPSVKQAINAILIDQNLTINKLIYMNI</sequence>
<reference evidence="1 2" key="1">
    <citation type="submission" date="2015-06" db="EMBL/GenBank/DDBJ databases">
        <title>Draft genome sequence of the purine-degrading Clostridium cylindrosporum HC-1 (DSM 605).</title>
        <authorList>
            <person name="Poehlein A."/>
            <person name="Schiel-Bengelsdorf B."/>
            <person name="Bengelsdorf F."/>
            <person name="Daniel R."/>
            <person name="Duerre P."/>
        </authorList>
    </citation>
    <scope>NUCLEOTIDE SEQUENCE [LARGE SCALE GENOMIC DNA]</scope>
    <source>
        <strain evidence="1 2">DSM 605</strain>
    </source>
</reference>
<evidence type="ECO:0000313" key="2">
    <source>
        <dbReference type="Proteomes" id="UP000036756"/>
    </source>
</evidence>
<keyword evidence="2" id="KW-1185">Reference proteome</keyword>
<name>A0A0J8DGJ6_CLOCY</name>
<dbReference type="RefSeq" id="WP_048569115.1">
    <property type="nucleotide sequence ID" value="NZ_LFVU01000001.1"/>
</dbReference>
<evidence type="ECO:0008006" key="3">
    <source>
        <dbReference type="Google" id="ProtNLM"/>
    </source>
</evidence>
<accession>A0A0J8DGJ6</accession>
<comment type="caution">
    <text evidence="1">The sequence shown here is derived from an EMBL/GenBank/DDBJ whole genome shotgun (WGS) entry which is preliminary data.</text>
</comment>